<name>A0A9E7PN27_9EURY</name>
<feature type="transmembrane region" description="Helical" evidence="1">
    <location>
        <begin position="166"/>
        <end position="190"/>
    </location>
</feature>
<keyword evidence="1" id="KW-0812">Transmembrane</keyword>
<dbReference type="RefSeq" id="WP_257741854.1">
    <property type="nucleotide sequence ID" value="NZ_CP096115.1"/>
</dbReference>
<reference evidence="3" key="1">
    <citation type="submission" date="2022-04" db="EMBL/GenBank/DDBJ databases">
        <title>Complete genome of Methanoplanus endosymbiosus DSM 3599.</title>
        <authorList>
            <person name="Chen S.-C."/>
            <person name="You Y.-T."/>
            <person name="Zhou Y.-Z."/>
            <person name="Lai M.-C."/>
        </authorList>
    </citation>
    <scope>NUCLEOTIDE SEQUENCE</scope>
    <source>
        <strain evidence="3">DSM 3599</strain>
    </source>
</reference>
<dbReference type="Pfam" id="PF25231">
    <property type="entry name" value="DUF7847"/>
    <property type="match status" value="1"/>
</dbReference>
<feature type="transmembrane region" description="Helical" evidence="1">
    <location>
        <begin position="226"/>
        <end position="249"/>
    </location>
</feature>
<dbReference type="AlphaFoldDB" id="A0A9E7PN27"/>
<gene>
    <name evidence="3" type="ORF">L6E24_10010</name>
</gene>
<dbReference type="EMBL" id="CP096115">
    <property type="protein sequence ID" value="UUX91701.1"/>
    <property type="molecule type" value="Genomic_DNA"/>
</dbReference>
<sequence length="294" mass="32815">MGFASLHEGLKLLKHPVLWIAGIVSAIFSFLMMWFSMTEPLSFYGDKLLMIWLVTMPFFIAATYGSIKSEDYSVAAYFREGLKYYFRVLLPAVFISFAAFIFIFIVMLPGSLAGASGQVLSIISGFIFFIPCLILVFFFDTAAVFSDLKVFESIKKSITGVMLKPFNVAGFFLVLLLISLVLLFGLAIIWSGLLADELMPLTEVSAEEMSEYSANPELLFSMLGDFGVMVTSLIYSLGSMLIITVMLPFKAVFYRKYLEDAKIPVISSPDITAADQGIDGQGEYDEKGRWYKYS</sequence>
<keyword evidence="4" id="KW-1185">Reference proteome</keyword>
<feature type="transmembrane region" description="Helical" evidence="1">
    <location>
        <begin position="88"/>
        <end position="108"/>
    </location>
</feature>
<feature type="transmembrane region" description="Helical" evidence="1">
    <location>
        <begin position="49"/>
        <end position="67"/>
    </location>
</feature>
<organism evidence="3 4">
    <name type="scientific">Methanoplanus endosymbiosus</name>
    <dbReference type="NCBI Taxonomy" id="33865"/>
    <lineage>
        <taxon>Archaea</taxon>
        <taxon>Methanobacteriati</taxon>
        <taxon>Methanobacteriota</taxon>
        <taxon>Stenosarchaea group</taxon>
        <taxon>Methanomicrobia</taxon>
        <taxon>Methanomicrobiales</taxon>
        <taxon>Methanomicrobiaceae</taxon>
        <taxon>Methanoplanus</taxon>
    </lineage>
</organism>
<evidence type="ECO:0000313" key="3">
    <source>
        <dbReference type="EMBL" id="UUX91701.1"/>
    </source>
</evidence>
<evidence type="ECO:0000256" key="1">
    <source>
        <dbReference type="SAM" id="Phobius"/>
    </source>
</evidence>
<dbReference type="KEGG" id="mend:L6E24_10010"/>
<feature type="domain" description="DUF7847" evidence="2">
    <location>
        <begin position="6"/>
        <end position="256"/>
    </location>
</feature>
<evidence type="ECO:0000313" key="4">
    <source>
        <dbReference type="Proteomes" id="UP001060368"/>
    </source>
</evidence>
<dbReference type="Proteomes" id="UP001060368">
    <property type="component" value="Chromosome"/>
</dbReference>
<keyword evidence="1" id="KW-0472">Membrane</keyword>
<keyword evidence="1" id="KW-1133">Transmembrane helix</keyword>
<feature type="transmembrane region" description="Helical" evidence="1">
    <location>
        <begin position="120"/>
        <end position="145"/>
    </location>
</feature>
<accession>A0A9E7PN27</accession>
<dbReference type="GeneID" id="74308037"/>
<proteinExistence type="predicted"/>
<feature type="transmembrane region" description="Helical" evidence="1">
    <location>
        <begin position="17"/>
        <end position="37"/>
    </location>
</feature>
<dbReference type="InterPro" id="IPR057169">
    <property type="entry name" value="DUF7847"/>
</dbReference>
<evidence type="ECO:0000259" key="2">
    <source>
        <dbReference type="Pfam" id="PF25231"/>
    </source>
</evidence>
<protein>
    <recommendedName>
        <fullName evidence="2">DUF7847 domain-containing protein</fullName>
    </recommendedName>
</protein>